<gene>
    <name evidence="2" type="ORF">D623_10020234</name>
</gene>
<name>S7NJK9_MYOBR</name>
<feature type="region of interest" description="Disordered" evidence="1">
    <location>
        <begin position="68"/>
        <end position="125"/>
    </location>
</feature>
<evidence type="ECO:0000313" key="2">
    <source>
        <dbReference type="EMBL" id="EPQ16775.1"/>
    </source>
</evidence>
<organism evidence="2 3">
    <name type="scientific">Myotis brandtii</name>
    <name type="common">Brandt's bat</name>
    <dbReference type="NCBI Taxonomy" id="109478"/>
    <lineage>
        <taxon>Eukaryota</taxon>
        <taxon>Metazoa</taxon>
        <taxon>Chordata</taxon>
        <taxon>Craniata</taxon>
        <taxon>Vertebrata</taxon>
        <taxon>Euteleostomi</taxon>
        <taxon>Mammalia</taxon>
        <taxon>Eutheria</taxon>
        <taxon>Laurasiatheria</taxon>
        <taxon>Chiroptera</taxon>
        <taxon>Yangochiroptera</taxon>
        <taxon>Vespertilionidae</taxon>
        <taxon>Myotis</taxon>
    </lineage>
</organism>
<evidence type="ECO:0000313" key="3">
    <source>
        <dbReference type="Proteomes" id="UP000052978"/>
    </source>
</evidence>
<feature type="region of interest" description="Disordered" evidence="1">
    <location>
        <begin position="24"/>
        <end position="46"/>
    </location>
</feature>
<dbReference type="Proteomes" id="UP000052978">
    <property type="component" value="Unassembled WGS sequence"/>
</dbReference>
<keyword evidence="3" id="KW-1185">Reference proteome</keyword>
<proteinExistence type="predicted"/>
<dbReference type="AlphaFoldDB" id="S7NJK9"/>
<accession>S7NJK9</accession>
<protein>
    <submittedName>
        <fullName evidence="2">Uncharacterized protein</fullName>
    </submittedName>
</protein>
<reference evidence="2 3" key="1">
    <citation type="journal article" date="2013" name="Nat. Commun.">
        <title>Genome analysis reveals insights into physiology and longevity of the Brandt's bat Myotis brandtii.</title>
        <authorList>
            <person name="Seim I."/>
            <person name="Fang X."/>
            <person name="Xiong Z."/>
            <person name="Lobanov A.V."/>
            <person name="Huang Z."/>
            <person name="Ma S."/>
            <person name="Feng Y."/>
            <person name="Turanov A.A."/>
            <person name="Zhu Y."/>
            <person name="Lenz T.L."/>
            <person name="Gerashchenko M.V."/>
            <person name="Fan D."/>
            <person name="Hee Yim S."/>
            <person name="Yao X."/>
            <person name="Jordan D."/>
            <person name="Xiong Y."/>
            <person name="Ma Y."/>
            <person name="Lyapunov A.N."/>
            <person name="Chen G."/>
            <person name="Kulakova O.I."/>
            <person name="Sun Y."/>
            <person name="Lee S.G."/>
            <person name="Bronson R.T."/>
            <person name="Moskalev A.A."/>
            <person name="Sunyaev S.R."/>
            <person name="Zhang G."/>
            <person name="Krogh A."/>
            <person name="Wang J."/>
            <person name="Gladyshev V.N."/>
        </authorList>
    </citation>
    <scope>NUCLEOTIDE SEQUENCE [LARGE SCALE GENOMIC DNA]</scope>
</reference>
<dbReference type="EMBL" id="KE164302">
    <property type="protein sequence ID" value="EPQ16775.1"/>
    <property type="molecule type" value="Genomic_DNA"/>
</dbReference>
<evidence type="ECO:0000256" key="1">
    <source>
        <dbReference type="SAM" id="MobiDB-lite"/>
    </source>
</evidence>
<sequence length="125" mass="13546">MDRLPPARPLLGMEPATRACALDRDSNPDLLAPSEVDVQPRSPAGRAVFTPFIPSISTVTRAQASIRRRGQYDGVKTRAGAMKEPAGKRTGGRLMAGSREEGGTETGTASRRRRKRVPCNTRAFQ</sequence>